<accession>A0AC35TPG7</accession>
<reference evidence="2" key="1">
    <citation type="submission" date="2016-11" db="UniProtKB">
        <authorList>
            <consortium name="WormBaseParasite"/>
        </authorList>
    </citation>
    <scope>IDENTIFICATION</scope>
    <source>
        <strain evidence="2">KR3021</strain>
    </source>
</reference>
<evidence type="ECO:0000313" key="2">
    <source>
        <dbReference type="WBParaSite" id="RSKR_0000306100.1"/>
    </source>
</evidence>
<name>A0AC35TPG7_9BILA</name>
<dbReference type="Proteomes" id="UP000095286">
    <property type="component" value="Unplaced"/>
</dbReference>
<dbReference type="WBParaSite" id="RSKR_0000306100.1">
    <property type="protein sequence ID" value="RSKR_0000306100.1"/>
    <property type="gene ID" value="RSKR_0000306100"/>
</dbReference>
<proteinExistence type="predicted"/>
<organism evidence="1 2">
    <name type="scientific">Rhabditophanes sp. KR3021</name>
    <dbReference type="NCBI Taxonomy" id="114890"/>
    <lineage>
        <taxon>Eukaryota</taxon>
        <taxon>Metazoa</taxon>
        <taxon>Ecdysozoa</taxon>
        <taxon>Nematoda</taxon>
        <taxon>Chromadorea</taxon>
        <taxon>Rhabditida</taxon>
        <taxon>Tylenchina</taxon>
        <taxon>Panagrolaimomorpha</taxon>
        <taxon>Strongyloidoidea</taxon>
        <taxon>Alloionematidae</taxon>
        <taxon>Rhabditophanes</taxon>
    </lineage>
</organism>
<evidence type="ECO:0000313" key="1">
    <source>
        <dbReference type="Proteomes" id="UP000095286"/>
    </source>
</evidence>
<sequence>MHTSRSFKSFLVRQQGSNGNIVDTVPKPVQFDESNDHYRCMCGCLHVKTGAFFILAVEVFIILIFLTNSSLVYIQQNTPNPNENSTAEYVFASFTTSMVAFGVAIIVLFLAFIGIAKSIAGLLIPHIVVQSISLICFLALLICGVVAICTDSALFYRLLHAAPFDDHPKNNSVALSSDTLARIYTTLAGYLIAFGLQIWFIIVINNCYKYFNERNSYMNYCLAYSTPMKTLNCRLSAAMLIFPFLEDAIRRWFRPQAYDDPVDRLNYFITATLLVFFSIMTSAKQYIGSPIQCWMPQEFRSSWESYAEDVCFIKNTFYIPINEGIPESFDERENAQIGYYQWVPICLALQAIMFFIPNYVWKTLHKQSGLDLDTVITEARSLRGMRPSQREAETDKLKEYVYDALAINDCRKMQANFMCLRFGRSLGSYVSMLYLFTKLLYVFNIFIQFYLMNTFLGSENSLWGVTAMKDLWYGNEIEDSSVFPRVTLCDFKVRRLANIHRYTVQCVLMINMFNEKIYLFLWFWFFFVAVSTCINFLYSCFCLIPSRRREANVNFLLKHVQSDETKRGFKSTIKRFVTNGLKPDGCLLLKFIEGHAGAIVAKDLCRKLFQDFAENELNKKSDGDNLIHPILRNSGKSIEAEPLMHDQDYVKQRMPSDLEEGNGKTY</sequence>
<protein>
    <submittedName>
        <fullName evidence="2">Innexin</fullName>
    </submittedName>
</protein>